<keyword evidence="2" id="KW-0472">Membrane</keyword>
<feature type="transmembrane region" description="Helical" evidence="2">
    <location>
        <begin position="148"/>
        <end position="168"/>
    </location>
</feature>
<dbReference type="InParanoid" id="A0A1Y2AX90"/>
<evidence type="ECO:0000313" key="4">
    <source>
        <dbReference type="Proteomes" id="UP000193986"/>
    </source>
</evidence>
<evidence type="ECO:0000313" key="3">
    <source>
        <dbReference type="EMBL" id="ORY26515.1"/>
    </source>
</evidence>
<sequence length="343" mass="38000">MQADNVQAGVKDLAKKLVSLDPVDFDSAVNQYFEAHAVLESPQFAVNGASRIKQWCLVQTYPASESKLVGEPRYDEKTQIATFSYQRTYITPYIPVASFLSQKRKVLNFDAKLRLNVVEDDEVDLLVTKASVRRRELAPFEGFIPWDLFRPLLSFAVIGLFVTAGFLFRHNPKQENIAAIGYHAVVEAFQSVWIFLIGEKERVQAKATKYGDAQREKIMGLVQRARSTAGNLKRDAEVGAEKAGDEFDQIKQSGVVYLEEAIQVVDDTKSKGEDKAQELSTEARAYASGFGQKVQGVAEDVESRVEGSFDEAQQDVPEGAKTPLGGNNPQAYNAPSYAQAAME</sequence>
<comment type="caution">
    <text evidence="3">The sequence shown here is derived from an EMBL/GenBank/DDBJ whole genome shotgun (WGS) entry which is preliminary data.</text>
</comment>
<keyword evidence="2" id="KW-1133">Transmembrane helix</keyword>
<name>A0A1Y2AX90_9TREE</name>
<accession>A0A1Y2AX90</accession>
<keyword evidence="2" id="KW-0812">Transmembrane</keyword>
<dbReference type="OrthoDB" id="2588950at2759"/>
<proteinExistence type="predicted"/>
<evidence type="ECO:0000256" key="1">
    <source>
        <dbReference type="SAM" id="MobiDB-lite"/>
    </source>
</evidence>
<evidence type="ECO:0000256" key="2">
    <source>
        <dbReference type="SAM" id="Phobius"/>
    </source>
</evidence>
<dbReference type="Gene3D" id="1.20.120.20">
    <property type="entry name" value="Apolipoprotein"/>
    <property type="match status" value="1"/>
</dbReference>
<dbReference type="EMBL" id="MCFC01000047">
    <property type="protein sequence ID" value="ORY26515.1"/>
    <property type="molecule type" value="Genomic_DNA"/>
</dbReference>
<reference evidence="3 4" key="1">
    <citation type="submission" date="2016-07" db="EMBL/GenBank/DDBJ databases">
        <title>Pervasive Adenine N6-methylation of Active Genes in Fungi.</title>
        <authorList>
            <consortium name="DOE Joint Genome Institute"/>
            <person name="Mondo S.J."/>
            <person name="Dannebaum R.O."/>
            <person name="Kuo R.C."/>
            <person name="Labutti K."/>
            <person name="Haridas S."/>
            <person name="Kuo A."/>
            <person name="Salamov A."/>
            <person name="Ahrendt S.R."/>
            <person name="Lipzen A."/>
            <person name="Sullivan W."/>
            <person name="Andreopoulos W.B."/>
            <person name="Clum A."/>
            <person name="Lindquist E."/>
            <person name="Daum C."/>
            <person name="Ramamoorthy G.K."/>
            <person name="Gryganskyi A."/>
            <person name="Culley D."/>
            <person name="Magnuson J.K."/>
            <person name="James T.Y."/>
            <person name="O'Malley M.A."/>
            <person name="Stajich J.E."/>
            <person name="Spatafora J.W."/>
            <person name="Visel A."/>
            <person name="Grigoriev I.V."/>
        </authorList>
    </citation>
    <scope>NUCLEOTIDE SEQUENCE [LARGE SCALE GENOMIC DNA]</scope>
    <source>
        <strain evidence="3 4">68-887.2</strain>
    </source>
</reference>
<protein>
    <submittedName>
        <fullName evidence="3">Uncharacterized protein</fullName>
    </submittedName>
</protein>
<dbReference type="Proteomes" id="UP000193986">
    <property type="component" value="Unassembled WGS sequence"/>
</dbReference>
<keyword evidence="4" id="KW-1185">Reference proteome</keyword>
<gene>
    <name evidence="3" type="ORF">BCR39DRAFT_257183</name>
</gene>
<organism evidence="3 4">
    <name type="scientific">Naematelia encephala</name>
    <dbReference type="NCBI Taxonomy" id="71784"/>
    <lineage>
        <taxon>Eukaryota</taxon>
        <taxon>Fungi</taxon>
        <taxon>Dikarya</taxon>
        <taxon>Basidiomycota</taxon>
        <taxon>Agaricomycotina</taxon>
        <taxon>Tremellomycetes</taxon>
        <taxon>Tremellales</taxon>
        <taxon>Naemateliaceae</taxon>
        <taxon>Naematelia</taxon>
    </lineage>
</organism>
<dbReference type="AlphaFoldDB" id="A0A1Y2AX90"/>
<feature type="region of interest" description="Disordered" evidence="1">
    <location>
        <begin position="299"/>
        <end position="343"/>
    </location>
</feature>